<dbReference type="AlphaFoldDB" id="A0A975YJ72"/>
<name>A0A975YJ72_9PROT</name>
<dbReference type="RefSeq" id="WP_218285117.1">
    <property type="nucleotide sequence ID" value="NZ_CP076448.1"/>
</dbReference>
<dbReference type="EMBL" id="CP076448">
    <property type="protein sequence ID" value="QXM24143.1"/>
    <property type="molecule type" value="Genomic_DNA"/>
</dbReference>
<dbReference type="Pfam" id="PF13343">
    <property type="entry name" value="SBP_bac_6"/>
    <property type="match status" value="1"/>
</dbReference>
<dbReference type="CDD" id="cd13542">
    <property type="entry name" value="PBP2_FutA1_ilke"/>
    <property type="match status" value="1"/>
</dbReference>
<keyword evidence="2" id="KW-0732">Signal</keyword>
<evidence type="ECO:0000256" key="2">
    <source>
        <dbReference type="ARBA" id="ARBA00022729"/>
    </source>
</evidence>
<evidence type="ECO:0000313" key="4">
    <source>
        <dbReference type="Proteomes" id="UP000694001"/>
    </source>
</evidence>
<proteinExistence type="inferred from homology"/>
<dbReference type="PANTHER" id="PTHR30006">
    <property type="entry name" value="THIAMINE-BINDING PERIPLASMIC PROTEIN-RELATED"/>
    <property type="match status" value="1"/>
</dbReference>
<sequence length="367" mass="39595">MKRSTPIVANIIAGFATRRCRRRGGRRRALLLAAGAAALLAPAFAFGQERVVNVYSSRHYDTDRALYDGFTQATGVRVRLIEGDADQLIERIRNEGPNSPADVLITVDAARLERARAANLLQPVRSETLERRIPAHLRDPDGHWFGLSVRARVIMVARDWTPPVPLARYEDLANPALKGTICVRSANHVYNISLAGSILAANGPAATEAWAKGVVANMARPPQGGDTPQIQAVAAGQCRIAIANTYYVGRLAASSNAADREVAGRVTVIFPNQGPGDRGTHVNVSGGGVVRTAPNRDAAVAFLEYLTSVRAQEMFANGNFEYPVVDEVNIHPVVSAFGRFRQDTLNAVAYAKNGAEALAIMQRAGWR</sequence>
<dbReference type="KEGG" id="elio:KO353_12835"/>
<protein>
    <submittedName>
        <fullName evidence="3">Fe(3+) ABC transporter substrate-binding protein</fullName>
    </submittedName>
</protein>
<dbReference type="PANTHER" id="PTHR30006:SF15">
    <property type="entry name" value="IRON-UTILIZATION PERIPLASMIC PROTEIN"/>
    <property type="match status" value="1"/>
</dbReference>
<comment type="similarity">
    <text evidence="1">Belongs to the bacterial solute-binding protein 1 family.</text>
</comment>
<dbReference type="GO" id="GO:0030288">
    <property type="term" value="C:outer membrane-bounded periplasmic space"/>
    <property type="evidence" value="ECO:0007669"/>
    <property type="project" value="TreeGrafter"/>
</dbReference>
<organism evidence="3 4">
    <name type="scientific">Elioraea tepida</name>
    <dbReference type="NCBI Taxonomy" id="2843330"/>
    <lineage>
        <taxon>Bacteria</taxon>
        <taxon>Pseudomonadati</taxon>
        <taxon>Pseudomonadota</taxon>
        <taxon>Alphaproteobacteria</taxon>
        <taxon>Acetobacterales</taxon>
        <taxon>Elioraeaceae</taxon>
        <taxon>Elioraea</taxon>
    </lineage>
</organism>
<evidence type="ECO:0000256" key="1">
    <source>
        <dbReference type="ARBA" id="ARBA00008520"/>
    </source>
</evidence>
<gene>
    <name evidence="3" type="ORF">KO353_12835</name>
</gene>
<keyword evidence="4" id="KW-1185">Reference proteome</keyword>
<evidence type="ECO:0000313" key="3">
    <source>
        <dbReference type="EMBL" id="QXM24143.1"/>
    </source>
</evidence>
<dbReference type="InterPro" id="IPR026045">
    <property type="entry name" value="Ferric-bd"/>
</dbReference>
<dbReference type="PIRSF" id="PIRSF002825">
    <property type="entry name" value="CfbpA"/>
    <property type="match status" value="1"/>
</dbReference>
<reference evidence="3" key="1">
    <citation type="submission" date="2021-06" db="EMBL/GenBank/DDBJ databases">
        <title>Elioraea tepida, sp. nov., a moderately thermophilic aerobic anoxygenic phototrophic bacterium isolated from an alkaline siliceous hot spring mat community in Yellowstone National Park, WY, USA.</title>
        <authorList>
            <person name="Saini M.K."/>
            <person name="Yoshida S."/>
            <person name="Sebastian A."/>
            <person name="Hirose S."/>
            <person name="Hara E."/>
            <person name="Tamaki H."/>
            <person name="Soulier N.T."/>
            <person name="Albert I."/>
            <person name="Hanada S."/>
            <person name="Bryant D.A."/>
            <person name="Tank M."/>
        </authorList>
    </citation>
    <scope>NUCLEOTIDE SEQUENCE</scope>
    <source>
        <strain evidence="3">MS-P2</strain>
    </source>
</reference>
<accession>A0A975YJ72</accession>
<dbReference type="Proteomes" id="UP000694001">
    <property type="component" value="Chromosome"/>
</dbReference>